<feature type="region of interest" description="Disordered" evidence="1">
    <location>
        <begin position="188"/>
        <end position="229"/>
    </location>
</feature>
<feature type="compositionally biased region" description="Basic residues" evidence="1">
    <location>
        <begin position="208"/>
        <end position="229"/>
    </location>
</feature>
<evidence type="ECO:0000313" key="4">
    <source>
        <dbReference type="Proteomes" id="UP000217209"/>
    </source>
</evidence>
<dbReference type="EMBL" id="CP019688">
    <property type="protein sequence ID" value="AQQ14848.1"/>
    <property type="molecule type" value="Genomic_DNA"/>
</dbReference>
<proteinExistence type="predicted"/>
<reference evidence="3 4" key="1">
    <citation type="submission" date="2016-12" db="EMBL/GenBank/DDBJ databases">
        <authorList>
            <person name="Song W.-J."/>
            <person name="Kurnit D.M."/>
        </authorList>
    </citation>
    <scope>NUCLEOTIDE SEQUENCE [LARGE SCALE GENOMIC DNA]</scope>
    <source>
        <strain evidence="3 4">DSM 30827</strain>
    </source>
</reference>
<accession>A0A1Q2HVH2</accession>
<dbReference type="OrthoDB" id="3388207at2"/>
<gene>
    <name evidence="3" type="ORF">CGLAU_04370</name>
</gene>
<feature type="domain" description="LysR substrate-binding" evidence="2">
    <location>
        <begin position="47"/>
        <end position="185"/>
    </location>
</feature>
<dbReference type="InterPro" id="IPR005119">
    <property type="entry name" value="LysR_subst-bd"/>
</dbReference>
<keyword evidence="4" id="KW-1185">Reference proteome</keyword>
<evidence type="ECO:0000313" key="3">
    <source>
        <dbReference type="EMBL" id="AQQ14848.1"/>
    </source>
</evidence>
<evidence type="ECO:0000259" key="2">
    <source>
        <dbReference type="Pfam" id="PF03466"/>
    </source>
</evidence>
<dbReference type="RefSeq" id="WP_095659628.1">
    <property type="nucleotide sequence ID" value="NZ_CP019688.1"/>
</dbReference>
<dbReference type="CDD" id="cd05466">
    <property type="entry name" value="PBP2_LTTR_substrate"/>
    <property type="match status" value="1"/>
</dbReference>
<dbReference type="SUPFAM" id="SSF53850">
    <property type="entry name" value="Periplasmic binding protein-like II"/>
    <property type="match status" value="1"/>
</dbReference>
<sequence>MLTIAFVTGTEPGKWFRRYEELSGNRLSTVPSTDPFRLLAAGEEDETGQADIALMRLPDPRVGDEHHVVRLYDEAPGVAVPKDSIFAELGEAVAERDLDGEICNFTYVLGADSAASVDELRAALQVVAANVGVARAPLPLLKALSKKQVVPLELKGAADGETQIGLVWRKERDAEDVQDFVGVAKGRTVRSSRGRGSEEKRSSANSRIRGKGKVHREHSRNRKRTRRPH</sequence>
<protein>
    <submittedName>
        <fullName evidence="3">LysR substrate binding domain protein</fullName>
    </submittedName>
</protein>
<dbReference type="Proteomes" id="UP000217209">
    <property type="component" value="Chromosome"/>
</dbReference>
<evidence type="ECO:0000256" key="1">
    <source>
        <dbReference type="SAM" id="MobiDB-lite"/>
    </source>
</evidence>
<dbReference type="AlphaFoldDB" id="A0A1Q2HVH2"/>
<organism evidence="3 4">
    <name type="scientific">Corynebacterium glaucum</name>
    <dbReference type="NCBI Taxonomy" id="187491"/>
    <lineage>
        <taxon>Bacteria</taxon>
        <taxon>Bacillati</taxon>
        <taxon>Actinomycetota</taxon>
        <taxon>Actinomycetes</taxon>
        <taxon>Mycobacteriales</taxon>
        <taxon>Corynebacteriaceae</taxon>
        <taxon>Corynebacterium</taxon>
    </lineage>
</organism>
<dbReference type="KEGG" id="cgv:CGLAU_04370"/>
<dbReference type="Gene3D" id="3.40.190.10">
    <property type="entry name" value="Periplasmic binding protein-like II"/>
    <property type="match status" value="2"/>
</dbReference>
<name>A0A1Q2HVH2_9CORY</name>
<dbReference type="Pfam" id="PF03466">
    <property type="entry name" value="LysR_substrate"/>
    <property type="match status" value="1"/>
</dbReference>